<organism evidence="1 2">
    <name type="scientific">Candidatus Roizmanbacteria bacterium RIFCSPHIGHO2_01_FULL_39_8</name>
    <dbReference type="NCBI Taxonomy" id="1802033"/>
    <lineage>
        <taxon>Bacteria</taxon>
        <taxon>Candidatus Roizmaniibacteriota</taxon>
    </lineage>
</organism>
<dbReference type="EMBL" id="MFZI01000022">
    <property type="protein sequence ID" value="OGK21054.1"/>
    <property type="molecule type" value="Genomic_DNA"/>
</dbReference>
<gene>
    <name evidence="1" type="ORF">A2866_01845</name>
</gene>
<proteinExistence type="predicted"/>
<comment type="caution">
    <text evidence="1">The sequence shown here is derived from an EMBL/GenBank/DDBJ whole genome shotgun (WGS) entry which is preliminary data.</text>
</comment>
<accession>A0A1F7GQ68</accession>
<evidence type="ECO:0000313" key="1">
    <source>
        <dbReference type="EMBL" id="OGK21054.1"/>
    </source>
</evidence>
<evidence type="ECO:0000313" key="2">
    <source>
        <dbReference type="Proteomes" id="UP000177026"/>
    </source>
</evidence>
<protein>
    <submittedName>
        <fullName evidence="1">Uncharacterized protein</fullName>
    </submittedName>
</protein>
<name>A0A1F7GQ68_9BACT</name>
<reference evidence="1 2" key="1">
    <citation type="journal article" date="2016" name="Nat. Commun.">
        <title>Thousands of microbial genomes shed light on interconnected biogeochemical processes in an aquifer system.</title>
        <authorList>
            <person name="Anantharaman K."/>
            <person name="Brown C.T."/>
            <person name="Hug L.A."/>
            <person name="Sharon I."/>
            <person name="Castelle C.J."/>
            <person name="Probst A.J."/>
            <person name="Thomas B.C."/>
            <person name="Singh A."/>
            <person name="Wilkins M.J."/>
            <person name="Karaoz U."/>
            <person name="Brodie E.L."/>
            <person name="Williams K.H."/>
            <person name="Hubbard S.S."/>
            <person name="Banfield J.F."/>
        </authorList>
    </citation>
    <scope>NUCLEOTIDE SEQUENCE [LARGE SCALE GENOMIC DNA]</scope>
</reference>
<sequence length="81" mass="9125">MQQDLPVIKKATEMYVRKMVKKGTAKSIQAFAIVKIYMNQLNAVSIIPVRATVSLTARIVQTVRLIAWEVSVKIMTLHNVV</sequence>
<dbReference type="Proteomes" id="UP000177026">
    <property type="component" value="Unassembled WGS sequence"/>
</dbReference>
<dbReference type="AlphaFoldDB" id="A0A1F7GQ68"/>